<organism evidence="2">
    <name type="scientific">Catovirus CTV1</name>
    <dbReference type="NCBI Taxonomy" id="1977631"/>
    <lineage>
        <taxon>Viruses</taxon>
        <taxon>Varidnaviria</taxon>
        <taxon>Bamfordvirae</taxon>
        <taxon>Nucleocytoviricota</taxon>
        <taxon>Megaviricetes</taxon>
        <taxon>Imitervirales</taxon>
        <taxon>Mimiviridae</taxon>
        <taxon>Klosneuvirinae</taxon>
        <taxon>Catovirus</taxon>
    </lineage>
</organism>
<keyword evidence="1" id="KW-0812">Transmembrane</keyword>
<feature type="transmembrane region" description="Helical" evidence="1">
    <location>
        <begin position="141"/>
        <end position="161"/>
    </location>
</feature>
<reference evidence="2" key="1">
    <citation type="journal article" date="2017" name="Science">
        <title>Giant viruses with an expanded complement of translation system components.</title>
        <authorList>
            <person name="Schulz F."/>
            <person name="Yutin N."/>
            <person name="Ivanova N.N."/>
            <person name="Ortega D.R."/>
            <person name="Lee T.K."/>
            <person name="Vierheilig J."/>
            <person name="Daims H."/>
            <person name="Horn M."/>
            <person name="Wagner M."/>
            <person name="Jensen G.J."/>
            <person name="Kyrpides N.C."/>
            <person name="Koonin E.V."/>
            <person name="Woyke T."/>
        </authorList>
    </citation>
    <scope>NUCLEOTIDE SEQUENCE</scope>
    <source>
        <strain evidence="2">CTV1</strain>
    </source>
</reference>
<gene>
    <name evidence="2" type="ORF">Catovirus_2_27</name>
</gene>
<accession>A0A1V0SBP7</accession>
<dbReference type="EMBL" id="KY684084">
    <property type="protein sequence ID" value="ARF09078.1"/>
    <property type="molecule type" value="Genomic_DNA"/>
</dbReference>
<keyword evidence="1" id="KW-1133">Transmembrane helix</keyword>
<sequence length="164" mass="19210">MGNTFRSKIVNSDKLTETCENAVNVLINGNEICKTQFGDDWKYSNIEKDNCEQRKFRGVCKYDSSIVHKSYSDEETHAPQYHDFPFKKMSTDKVKFPLQRKFVESKKIDIPENVSDFIDQRSLISPNEQFTTNQNNYNNNMTLLSSSIFLLILICVIFYFMSRK</sequence>
<name>A0A1V0SBP7_9VIRU</name>
<evidence type="ECO:0000313" key="2">
    <source>
        <dbReference type="EMBL" id="ARF09078.1"/>
    </source>
</evidence>
<protein>
    <submittedName>
        <fullName evidence="2">Uncharacterized protein</fullName>
    </submittedName>
</protein>
<proteinExistence type="predicted"/>
<keyword evidence="1" id="KW-0472">Membrane</keyword>
<evidence type="ECO:0000256" key="1">
    <source>
        <dbReference type="SAM" id="Phobius"/>
    </source>
</evidence>